<comment type="caution">
    <text evidence="2">The sequence shown here is derived from an EMBL/GenBank/DDBJ whole genome shotgun (WGS) entry which is preliminary data.</text>
</comment>
<dbReference type="Gene3D" id="3.30.420.180">
    <property type="entry name" value="CobE/GbiG C-terminal domain"/>
    <property type="match status" value="1"/>
</dbReference>
<dbReference type="EMBL" id="JASCQO010000054">
    <property type="protein sequence ID" value="MDI5936063.1"/>
    <property type="molecule type" value="Genomic_DNA"/>
</dbReference>
<reference evidence="2 3" key="1">
    <citation type="submission" date="2023-04" db="EMBL/GenBank/DDBJ databases">
        <title>Halomonas strains isolated from rhizosphere soil.</title>
        <authorList>
            <person name="Xu L."/>
            <person name="Sun J.-Q."/>
        </authorList>
    </citation>
    <scope>NUCLEOTIDE SEQUENCE [LARGE SCALE GENOMIC DNA]</scope>
    <source>
        <strain evidence="2 3">LN1S58</strain>
    </source>
</reference>
<keyword evidence="3" id="KW-1185">Reference proteome</keyword>
<organism evidence="2 3">
    <name type="scientific">Halomonas kalidii</name>
    <dbReference type="NCBI Taxonomy" id="3043293"/>
    <lineage>
        <taxon>Bacteria</taxon>
        <taxon>Pseudomonadati</taxon>
        <taxon>Pseudomonadota</taxon>
        <taxon>Gammaproteobacteria</taxon>
        <taxon>Oceanospirillales</taxon>
        <taxon>Halomonadaceae</taxon>
        <taxon>Halomonas</taxon>
    </lineage>
</organism>
<evidence type="ECO:0000313" key="3">
    <source>
        <dbReference type="Proteomes" id="UP001244242"/>
    </source>
</evidence>
<evidence type="ECO:0000259" key="1">
    <source>
        <dbReference type="Pfam" id="PF01890"/>
    </source>
</evidence>
<dbReference type="Proteomes" id="UP001244242">
    <property type="component" value="Unassembled WGS sequence"/>
</dbReference>
<evidence type="ECO:0000313" key="2">
    <source>
        <dbReference type="EMBL" id="MDI5936063.1"/>
    </source>
</evidence>
<dbReference type="Pfam" id="PF01890">
    <property type="entry name" value="CbiG_C"/>
    <property type="match status" value="1"/>
</dbReference>
<dbReference type="RefSeq" id="WP_282723479.1">
    <property type="nucleotide sequence ID" value="NZ_JASCQO010000054.1"/>
</dbReference>
<sequence>MGDSRTGAADSITVAGFGFRREARLASLIDALERLEAQHGSVDRLAATQTMWPQVQELGRTRGIAVIAVGDAALPTAVTLSHSRHSLRARGTGSVAEAVALLAAGLGAVLLGPRLISADRLATAAVARGVIP</sequence>
<dbReference type="InterPro" id="IPR036518">
    <property type="entry name" value="CobE/GbiG_C_sf"/>
</dbReference>
<dbReference type="InterPro" id="IPR002750">
    <property type="entry name" value="CobE/GbiG_C"/>
</dbReference>
<accession>A0ABT6VSX5</accession>
<dbReference type="SUPFAM" id="SSF159664">
    <property type="entry name" value="CobE/GbiG C-terminal domain-like"/>
    <property type="match status" value="1"/>
</dbReference>
<gene>
    <name evidence="2" type="ORF">QLQ84_19910</name>
</gene>
<proteinExistence type="predicted"/>
<feature type="domain" description="CobE/GbiG C-terminal" evidence="1">
    <location>
        <begin position="14"/>
        <end position="127"/>
    </location>
</feature>
<protein>
    <submittedName>
        <fullName evidence="2">Cobalamin biosynthesis protein</fullName>
    </submittedName>
</protein>
<name>A0ABT6VSX5_9GAMM</name>